<dbReference type="Pfam" id="PF05460">
    <property type="entry name" value="ORC6"/>
    <property type="match status" value="1"/>
</dbReference>
<evidence type="ECO:0000256" key="3">
    <source>
        <dbReference type="ARBA" id="ARBA00022705"/>
    </source>
</evidence>
<dbReference type="InterPro" id="IPR008721">
    <property type="entry name" value="ORC6_cyclin_first"/>
</dbReference>
<evidence type="ECO:0000259" key="7">
    <source>
        <dbReference type="Pfam" id="PF05460"/>
    </source>
</evidence>
<gene>
    <name evidence="9" type="ORF">KP509_39G047700</name>
</gene>
<protein>
    <recommendedName>
        <fullName evidence="11">Origin recognition complex subunit 6</fullName>
    </recommendedName>
</protein>
<evidence type="ECO:0000256" key="1">
    <source>
        <dbReference type="ARBA" id="ARBA00004123"/>
    </source>
</evidence>
<evidence type="ECO:0000256" key="2">
    <source>
        <dbReference type="ARBA" id="ARBA00010840"/>
    </source>
</evidence>
<dbReference type="PANTHER" id="PTHR13394">
    <property type="entry name" value="ORIGIN RECOGNITION COMPLEX SUBUNIT 6"/>
    <property type="match status" value="1"/>
</dbReference>
<accession>A0A8T2Q1Q3</accession>
<feature type="domain" description="ORC6 second cyclin-like" evidence="8">
    <location>
        <begin position="94"/>
        <end position="184"/>
    </location>
</feature>
<evidence type="ECO:0008006" key="11">
    <source>
        <dbReference type="Google" id="ProtNLM"/>
    </source>
</evidence>
<name>A0A8T2Q1Q3_CERRI</name>
<keyword evidence="5" id="KW-0539">Nucleus</keyword>
<dbReference type="PANTHER" id="PTHR13394:SF0">
    <property type="entry name" value="ORIGIN RECOGNITION COMPLEX SUBUNIT 6"/>
    <property type="match status" value="1"/>
</dbReference>
<dbReference type="EMBL" id="CM035444">
    <property type="protein sequence ID" value="KAH7277371.1"/>
    <property type="molecule type" value="Genomic_DNA"/>
</dbReference>
<keyword evidence="4" id="KW-0238">DNA-binding</keyword>
<dbReference type="InterPro" id="IPR020529">
    <property type="entry name" value="ORC6_met/pln"/>
</dbReference>
<comment type="similarity">
    <text evidence="2">Belongs to the ORC6 family.</text>
</comment>
<comment type="subcellular location">
    <subcellularLocation>
        <location evidence="1">Nucleus</location>
    </subcellularLocation>
</comment>
<sequence length="291" mass="32149">MDLSNLEGKLGLSGCPSVIRKARELQRLSKLQFDSSAFGLGEVCKAVLCFELACSLLRVDIDRQTAIRVSGLSEKAYIRSLTNLQNALGVRSNLDVRELAVQFGCVRLVGSVQRILTVFKERFIAALPASRKGNADFSRPVFTAVAFYLCAKKNKLKVDKARLIESCGTSESEFANVSTSMTDLCYDMVGIHKEKKDSKSIKCNRELLDVLPNKRKTENEFSDSDSDALDDNAPEVPGADIMKREAKSSYEAWKSTVLETNYTSKLVPDAKRRTKQATLNFVKVPSTPACA</sequence>
<dbReference type="Proteomes" id="UP000825935">
    <property type="component" value="Chromosome 39"/>
</dbReference>
<dbReference type="AlphaFoldDB" id="A0A8T2Q1Q3"/>
<evidence type="ECO:0000256" key="4">
    <source>
        <dbReference type="ARBA" id="ARBA00023125"/>
    </source>
</evidence>
<evidence type="ECO:0000256" key="6">
    <source>
        <dbReference type="SAM" id="MobiDB-lite"/>
    </source>
</evidence>
<dbReference type="GO" id="GO:0006270">
    <property type="term" value="P:DNA replication initiation"/>
    <property type="evidence" value="ECO:0007669"/>
    <property type="project" value="TreeGrafter"/>
</dbReference>
<dbReference type="OrthoDB" id="5552484at2759"/>
<keyword evidence="3" id="KW-0235">DNA replication</keyword>
<keyword evidence="10" id="KW-1185">Reference proteome</keyword>
<feature type="region of interest" description="Disordered" evidence="6">
    <location>
        <begin position="217"/>
        <end position="236"/>
    </location>
</feature>
<dbReference type="CDD" id="cd11583">
    <property type="entry name" value="Orc6_mid"/>
    <property type="match status" value="1"/>
</dbReference>
<evidence type="ECO:0000256" key="5">
    <source>
        <dbReference type="ARBA" id="ARBA00023242"/>
    </source>
</evidence>
<dbReference type="Pfam" id="PF21913">
    <property type="entry name" value="ORC6_2nd"/>
    <property type="match status" value="1"/>
</dbReference>
<proteinExistence type="inferred from homology"/>
<feature type="compositionally biased region" description="Acidic residues" evidence="6">
    <location>
        <begin position="220"/>
        <end position="233"/>
    </location>
</feature>
<evidence type="ECO:0000259" key="8">
    <source>
        <dbReference type="Pfam" id="PF21913"/>
    </source>
</evidence>
<dbReference type="GO" id="GO:0005664">
    <property type="term" value="C:nuclear origin of replication recognition complex"/>
    <property type="evidence" value="ECO:0007669"/>
    <property type="project" value="InterPro"/>
</dbReference>
<dbReference type="OMA" id="RKSHYLN"/>
<organism evidence="9 10">
    <name type="scientific">Ceratopteris richardii</name>
    <name type="common">Triangle waterfern</name>
    <dbReference type="NCBI Taxonomy" id="49495"/>
    <lineage>
        <taxon>Eukaryota</taxon>
        <taxon>Viridiplantae</taxon>
        <taxon>Streptophyta</taxon>
        <taxon>Embryophyta</taxon>
        <taxon>Tracheophyta</taxon>
        <taxon>Polypodiopsida</taxon>
        <taxon>Polypodiidae</taxon>
        <taxon>Polypodiales</taxon>
        <taxon>Pteridineae</taxon>
        <taxon>Pteridaceae</taxon>
        <taxon>Parkerioideae</taxon>
        <taxon>Ceratopteris</taxon>
    </lineage>
</organism>
<dbReference type="Gene3D" id="1.10.472.10">
    <property type="entry name" value="Cyclin-like"/>
    <property type="match status" value="1"/>
</dbReference>
<dbReference type="GO" id="GO:0003677">
    <property type="term" value="F:DNA binding"/>
    <property type="evidence" value="ECO:0007669"/>
    <property type="project" value="UniProtKB-KW"/>
</dbReference>
<dbReference type="InterPro" id="IPR054113">
    <property type="entry name" value="ORC6_cyclin-like_2nd"/>
</dbReference>
<evidence type="ECO:0000313" key="10">
    <source>
        <dbReference type="Proteomes" id="UP000825935"/>
    </source>
</evidence>
<comment type="caution">
    <text evidence="9">The sequence shown here is derived from an EMBL/GenBank/DDBJ whole genome shotgun (WGS) entry which is preliminary data.</text>
</comment>
<reference evidence="9" key="1">
    <citation type="submission" date="2021-08" db="EMBL/GenBank/DDBJ databases">
        <title>WGS assembly of Ceratopteris richardii.</title>
        <authorList>
            <person name="Marchant D.B."/>
            <person name="Chen G."/>
            <person name="Jenkins J."/>
            <person name="Shu S."/>
            <person name="Leebens-Mack J."/>
            <person name="Grimwood J."/>
            <person name="Schmutz J."/>
            <person name="Soltis P."/>
            <person name="Soltis D."/>
            <person name="Chen Z.-H."/>
        </authorList>
    </citation>
    <scope>NUCLEOTIDE SEQUENCE</scope>
    <source>
        <strain evidence="9">Whitten #5841</strain>
        <tissue evidence="9">Leaf</tissue>
    </source>
</reference>
<feature type="domain" description="ORC6 first cyclin-like" evidence="7">
    <location>
        <begin position="8"/>
        <end position="91"/>
    </location>
</feature>
<evidence type="ECO:0000313" key="9">
    <source>
        <dbReference type="EMBL" id="KAH7277371.1"/>
    </source>
</evidence>